<gene>
    <name evidence="1" type="ORF">FGU71_10745</name>
</gene>
<sequence>MLAALLLQLLHVRLLLKTLRPKLTPLRLPIVQLVAVPLKVAVQLKAVKLLVVKLKAATPKAAVQLKVAVPLLNKQTHTLHALA</sequence>
<protein>
    <submittedName>
        <fullName evidence="1">Uncharacterized protein</fullName>
    </submittedName>
</protein>
<name>A0A547PDS3_9SPHN</name>
<proteinExistence type="predicted"/>
<evidence type="ECO:0000313" key="1">
    <source>
        <dbReference type="EMBL" id="TRD12292.1"/>
    </source>
</evidence>
<dbReference type="Proteomes" id="UP000316343">
    <property type="component" value="Unassembled WGS sequence"/>
</dbReference>
<dbReference type="EMBL" id="VHJK01000001">
    <property type="protein sequence ID" value="TRD12292.1"/>
    <property type="molecule type" value="Genomic_DNA"/>
</dbReference>
<comment type="caution">
    <text evidence="1">The sequence shown here is derived from an EMBL/GenBank/DDBJ whole genome shotgun (WGS) entry which is preliminary data.</text>
</comment>
<evidence type="ECO:0000313" key="2">
    <source>
        <dbReference type="Proteomes" id="UP000316343"/>
    </source>
</evidence>
<dbReference type="RefSeq" id="WP_142788565.1">
    <property type="nucleotide sequence ID" value="NZ_VHJK01000001.1"/>
</dbReference>
<accession>A0A547PDS3</accession>
<dbReference type="AlphaFoldDB" id="A0A547PDS3"/>
<keyword evidence="2" id="KW-1185">Reference proteome</keyword>
<reference evidence="1 2" key="1">
    <citation type="submission" date="2019-06" db="EMBL/GenBank/DDBJ databases">
        <title>Erythrobacter insulae sp. nov., isolated from a tidal flat.</title>
        <authorList>
            <person name="Yoon J.-H."/>
        </authorList>
    </citation>
    <scope>NUCLEOTIDE SEQUENCE [LARGE SCALE GENOMIC DNA]</scope>
    <source>
        <strain evidence="1 2">JBTF-M21</strain>
    </source>
</reference>
<organism evidence="1 2">
    <name type="scientific">Erythrobacter insulae</name>
    <dbReference type="NCBI Taxonomy" id="2584124"/>
    <lineage>
        <taxon>Bacteria</taxon>
        <taxon>Pseudomonadati</taxon>
        <taxon>Pseudomonadota</taxon>
        <taxon>Alphaproteobacteria</taxon>
        <taxon>Sphingomonadales</taxon>
        <taxon>Erythrobacteraceae</taxon>
        <taxon>Erythrobacter/Porphyrobacter group</taxon>
        <taxon>Erythrobacter</taxon>
    </lineage>
</organism>